<evidence type="ECO:0000256" key="1">
    <source>
        <dbReference type="SAM" id="MobiDB-lite"/>
    </source>
</evidence>
<dbReference type="Proteomes" id="UP001358586">
    <property type="component" value="Chromosome 13"/>
</dbReference>
<comment type="caution">
    <text evidence="2">The sequence shown here is derived from an EMBL/GenBank/DDBJ whole genome shotgun (WGS) entry which is preliminary data.</text>
</comment>
<organism evidence="2 3">
    <name type="scientific">Gossypium arboreum</name>
    <name type="common">Tree cotton</name>
    <name type="synonym">Gossypium nanking</name>
    <dbReference type="NCBI Taxonomy" id="29729"/>
    <lineage>
        <taxon>Eukaryota</taxon>
        <taxon>Viridiplantae</taxon>
        <taxon>Streptophyta</taxon>
        <taxon>Embryophyta</taxon>
        <taxon>Tracheophyta</taxon>
        <taxon>Spermatophyta</taxon>
        <taxon>Magnoliopsida</taxon>
        <taxon>eudicotyledons</taxon>
        <taxon>Gunneridae</taxon>
        <taxon>Pentapetalae</taxon>
        <taxon>rosids</taxon>
        <taxon>malvids</taxon>
        <taxon>Malvales</taxon>
        <taxon>Malvaceae</taxon>
        <taxon>Malvoideae</taxon>
        <taxon>Gossypium</taxon>
    </lineage>
</organism>
<protein>
    <submittedName>
        <fullName evidence="2">Uncharacterized protein</fullName>
    </submittedName>
</protein>
<sequence>MSETLKVVVERTDGFDSIEDQLKKFVLESHKSNMEKSRSTDKRYSEIRTWDEFQHDLKYLNENEAFPAFKNGLKSWVKQKSKRGGAQELSKAMMVVESIVKLGLGKDKLEFFEFEEKGIYKGNNDEDNGNESGKCGDKNPQNGKRKPNNLEKKGQDKMFPL</sequence>
<accession>A0ABR0MGS9</accession>
<feature type="region of interest" description="Disordered" evidence="1">
    <location>
        <begin position="120"/>
        <end position="161"/>
    </location>
</feature>
<keyword evidence="3" id="KW-1185">Reference proteome</keyword>
<dbReference type="EMBL" id="JARKNE010000013">
    <property type="protein sequence ID" value="KAK5772484.1"/>
    <property type="molecule type" value="Genomic_DNA"/>
</dbReference>
<evidence type="ECO:0000313" key="2">
    <source>
        <dbReference type="EMBL" id="KAK5772484.1"/>
    </source>
</evidence>
<reference evidence="2 3" key="1">
    <citation type="submission" date="2023-03" db="EMBL/GenBank/DDBJ databases">
        <title>WGS of Gossypium arboreum.</title>
        <authorList>
            <person name="Yu D."/>
        </authorList>
    </citation>
    <scope>NUCLEOTIDE SEQUENCE [LARGE SCALE GENOMIC DNA]</scope>
    <source>
        <tissue evidence="2">Leaf</tissue>
    </source>
</reference>
<evidence type="ECO:0000313" key="3">
    <source>
        <dbReference type="Proteomes" id="UP001358586"/>
    </source>
</evidence>
<gene>
    <name evidence="2" type="ORF">PVK06_048773</name>
</gene>
<proteinExistence type="predicted"/>
<feature type="compositionally biased region" description="Basic and acidic residues" evidence="1">
    <location>
        <begin position="148"/>
        <end position="161"/>
    </location>
</feature>
<name>A0ABR0MGS9_GOSAR</name>